<dbReference type="EMBL" id="WNZZ01000001">
    <property type="protein sequence ID" value="MUG21025.1"/>
    <property type="molecule type" value="Genomic_DNA"/>
</dbReference>
<evidence type="ECO:0000256" key="1">
    <source>
        <dbReference type="SAM" id="MobiDB-lite"/>
    </source>
</evidence>
<accession>A0A6N8EN69</accession>
<dbReference type="AlphaFoldDB" id="A0A6N8EN69"/>
<comment type="caution">
    <text evidence="2">The sequence shown here is derived from an EMBL/GenBank/DDBJ whole genome shotgun (WGS) entry which is preliminary data.</text>
</comment>
<gene>
    <name evidence="2" type="ORF">GNQ08_01075</name>
</gene>
<evidence type="ECO:0000313" key="2">
    <source>
        <dbReference type="EMBL" id="MUG21025.1"/>
    </source>
</evidence>
<sequence length="269" mass="30089">MNINSISNTAGNAIGGKYKKREMSNFKDNLDTIMKNAPKLDTYIPEEKLNGLDNSGVYNKTNDMMEAANRYLGIDREESEFDVSVSVNEEKLEEITQEYFKYPQIAGSYEDAKFRAALEASGNATRCENGILTIIDGYMIFTSFDEKKASSWNKSLDNREVYEDTCKNILKSGKSKDLEQEQFWQGVFQILDKGSEQQAAKTESTTDSKVVVKADGSRVLMITINVNGMKMTMSLEISKPTQMPNSEGDQESDTTTLNTGNLQSVDSEL</sequence>
<proteinExistence type="predicted"/>
<organism evidence="2 3">
    <name type="scientific">Paenibacillus macerans</name>
    <name type="common">Bacillus macerans</name>
    <dbReference type="NCBI Taxonomy" id="44252"/>
    <lineage>
        <taxon>Bacteria</taxon>
        <taxon>Bacillati</taxon>
        <taxon>Bacillota</taxon>
        <taxon>Bacilli</taxon>
        <taxon>Bacillales</taxon>
        <taxon>Paenibacillaceae</taxon>
        <taxon>Paenibacillus</taxon>
    </lineage>
</organism>
<name>A0A6N8EN69_PAEMA</name>
<evidence type="ECO:0000313" key="3">
    <source>
        <dbReference type="Proteomes" id="UP000442469"/>
    </source>
</evidence>
<dbReference type="Proteomes" id="UP000442469">
    <property type="component" value="Unassembled WGS sequence"/>
</dbReference>
<protein>
    <submittedName>
        <fullName evidence="2">Uncharacterized protein</fullName>
    </submittedName>
</protein>
<reference evidence="2 3" key="1">
    <citation type="submission" date="2019-11" db="EMBL/GenBank/DDBJ databases">
        <title>Draft genome sequences of five Paenibacillus species of dairy origin.</title>
        <authorList>
            <person name="Olajide A.M."/>
            <person name="Chen S."/>
            <person name="Lapointe G."/>
        </authorList>
    </citation>
    <scope>NUCLEOTIDE SEQUENCE [LARGE SCALE GENOMIC DNA]</scope>
    <source>
        <strain evidence="2 3">3CT49</strain>
    </source>
</reference>
<dbReference type="RefSeq" id="WP_124332313.1">
    <property type="nucleotide sequence ID" value="NZ_BGML01000004.1"/>
</dbReference>
<feature type="region of interest" description="Disordered" evidence="1">
    <location>
        <begin position="239"/>
        <end position="269"/>
    </location>
</feature>